<keyword evidence="2" id="KW-0808">Transferase</keyword>
<dbReference type="Proteomes" id="UP000801864">
    <property type="component" value="Unassembled WGS sequence"/>
</dbReference>
<proteinExistence type="predicted"/>
<sequence length="227" mass="25478">MAQYDDYGELYTGLKKRPIPIMQNRYASTAMNDLSGLRVLDAACGTGFYSQMMARQGAAEVIGIDVSSGMIENAKKELPAHWEDGPVRYFVGDFEQADLLQNLGLDRLRGTFDMVFAAWLLNYAADWQHLTKMLDNIFDALKPGGKLIALTPNPFLLQEHGPEMTIDEGRIGDRWQVTETYEYGFRVHMMVNTSPSVEFDSYVLYLSEYEKAAAAAGFPCLSWEVGT</sequence>
<dbReference type="GO" id="GO:0032259">
    <property type="term" value="P:methylation"/>
    <property type="evidence" value="ECO:0007669"/>
    <property type="project" value="UniProtKB-KW"/>
</dbReference>
<dbReference type="CDD" id="cd02440">
    <property type="entry name" value="AdoMet_MTases"/>
    <property type="match status" value="1"/>
</dbReference>
<protein>
    <recommendedName>
        <fullName evidence="3">Methyltransferase domain-containing protein</fullName>
    </recommendedName>
</protein>
<dbReference type="SUPFAM" id="SSF53335">
    <property type="entry name" value="S-adenosyl-L-methionine-dependent methyltransferases"/>
    <property type="match status" value="1"/>
</dbReference>
<dbReference type="InterPro" id="IPR029063">
    <property type="entry name" value="SAM-dependent_MTases_sf"/>
</dbReference>
<evidence type="ECO:0000313" key="5">
    <source>
        <dbReference type="Proteomes" id="UP000801864"/>
    </source>
</evidence>
<organism evidence="4 5">
    <name type="scientific">Trichoderma lentiforme</name>
    <dbReference type="NCBI Taxonomy" id="1567552"/>
    <lineage>
        <taxon>Eukaryota</taxon>
        <taxon>Fungi</taxon>
        <taxon>Dikarya</taxon>
        <taxon>Ascomycota</taxon>
        <taxon>Pezizomycotina</taxon>
        <taxon>Sordariomycetes</taxon>
        <taxon>Hypocreomycetidae</taxon>
        <taxon>Hypocreales</taxon>
        <taxon>Hypocreaceae</taxon>
        <taxon>Trichoderma</taxon>
    </lineage>
</organism>
<name>A0A9P4XEP1_9HYPO</name>
<dbReference type="GO" id="GO:0008168">
    <property type="term" value="F:methyltransferase activity"/>
    <property type="evidence" value="ECO:0007669"/>
    <property type="project" value="UniProtKB-KW"/>
</dbReference>
<evidence type="ECO:0000256" key="1">
    <source>
        <dbReference type="ARBA" id="ARBA00022603"/>
    </source>
</evidence>
<dbReference type="PANTHER" id="PTHR43861:SF1">
    <property type="entry name" value="TRANS-ACONITATE 2-METHYLTRANSFERASE"/>
    <property type="match status" value="1"/>
</dbReference>
<keyword evidence="5" id="KW-1185">Reference proteome</keyword>
<keyword evidence="1" id="KW-0489">Methyltransferase</keyword>
<dbReference type="EMBL" id="QLNT01000011">
    <property type="protein sequence ID" value="KAF3070231.1"/>
    <property type="molecule type" value="Genomic_DNA"/>
</dbReference>
<evidence type="ECO:0000259" key="3">
    <source>
        <dbReference type="Pfam" id="PF13649"/>
    </source>
</evidence>
<dbReference type="AlphaFoldDB" id="A0A9P4XEP1"/>
<dbReference type="InterPro" id="IPR041698">
    <property type="entry name" value="Methyltransf_25"/>
</dbReference>
<dbReference type="PANTHER" id="PTHR43861">
    <property type="entry name" value="TRANS-ACONITATE 2-METHYLTRANSFERASE-RELATED"/>
    <property type="match status" value="1"/>
</dbReference>
<feature type="domain" description="Methyltransferase" evidence="3">
    <location>
        <begin position="39"/>
        <end position="145"/>
    </location>
</feature>
<dbReference type="Pfam" id="PF13649">
    <property type="entry name" value="Methyltransf_25"/>
    <property type="match status" value="1"/>
</dbReference>
<accession>A0A9P4XEP1</accession>
<evidence type="ECO:0000256" key="2">
    <source>
        <dbReference type="ARBA" id="ARBA00022679"/>
    </source>
</evidence>
<reference evidence="4 5" key="1">
    <citation type="submission" date="2018-06" db="EMBL/GenBank/DDBJ databases">
        <title>Genome analysis of cellulolytic fungus Trichoderma lentiforme CFAM-422.</title>
        <authorList>
            <person name="Steindorff A.S."/>
            <person name="Formighieri E.F."/>
            <person name="Midorikawa G.E.O."/>
            <person name="Tamietti M.S."/>
            <person name="Ramos E.Z."/>
            <person name="Silva A.S."/>
            <person name="Bon E.P.S."/>
            <person name="Mendes T.D."/>
            <person name="Damaso M.C.T."/>
            <person name="Favaro L.C.L."/>
        </authorList>
    </citation>
    <scope>NUCLEOTIDE SEQUENCE [LARGE SCALE GENOMIC DNA]</scope>
    <source>
        <strain evidence="4 5">CFAM-422</strain>
    </source>
</reference>
<comment type="caution">
    <text evidence="4">The sequence shown here is derived from an EMBL/GenBank/DDBJ whole genome shotgun (WGS) entry which is preliminary data.</text>
</comment>
<gene>
    <name evidence="4" type="ORF">CFAM422_006595</name>
</gene>
<dbReference type="Gene3D" id="3.40.50.150">
    <property type="entry name" value="Vaccinia Virus protein VP39"/>
    <property type="match status" value="1"/>
</dbReference>
<evidence type="ECO:0000313" key="4">
    <source>
        <dbReference type="EMBL" id="KAF3070231.1"/>
    </source>
</evidence>